<dbReference type="PANTHER" id="PTHR33992:SF1">
    <property type="entry name" value="RIBONUCLEASE P PROTEIN COMPONENT"/>
    <property type="match status" value="1"/>
</dbReference>
<dbReference type="EMBL" id="DVNO01000004">
    <property type="protein sequence ID" value="HIU65121.1"/>
    <property type="molecule type" value="Genomic_DNA"/>
</dbReference>
<accession>A0A9D1SLY9</accession>
<protein>
    <recommendedName>
        <fullName evidence="7">Ribonuclease P protein component</fullName>
        <ecNumber evidence="7">3.1.26.5</ecNumber>
    </recommendedName>
</protein>
<keyword evidence="3" id="KW-0540">Nuclease</keyword>
<comment type="caution">
    <text evidence="8">The sequence shown here is derived from an EMBL/GenBank/DDBJ whole genome shotgun (WGS) entry which is preliminary data.</text>
</comment>
<dbReference type="SUPFAM" id="SSF54211">
    <property type="entry name" value="Ribosomal protein S5 domain 2-like"/>
    <property type="match status" value="1"/>
</dbReference>
<reference evidence="8" key="2">
    <citation type="journal article" date="2021" name="PeerJ">
        <title>Extensive microbial diversity within the chicken gut microbiome revealed by metagenomics and culture.</title>
        <authorList>
            <person name="Gilroy R."/>
            <person name="Ravi A."/>
            <person name="Getino M."/>
            <person name="Pursley I."/>
            <person name="Horton D.L."/>
            <person name="Alikhan N.F."/>
            <person name="Baker D."/>
            <person name="Gharbi K."/>
            <person name="Hall N."/>
            <person name="Watson M."/>
            <person name="Adriaenssens E.M."/>
            <person name="Foster-Nyarko E."/>
            <person name="Jarju S."/>
            <person name="Secka A."/>
            <person name="Antonio M."/>
            <person name="Oren A."/>
            <person name="Chaudhuri R.R."/>
            <person name="La Ragione R."/>
            <person name="Hildebrand F."/>
            <person name="Pallen M.J."/>
        </authorList>
    </citation>
    <scope>NUCLEOTIDE SEQUENCE</scope>
    <source>
        <strain evidence="8">CHK136-897</strain>
    </source>
</reference>
<keyword evidence="4" id="KW-0255">Endonuclease</keyword>
<gene>
    <name evidence="8" type="primary">rnpA</name>
    <name evidence="8" type="ORF">IAC63_00575</name>
</gene>
<evidence type="ECO:0000313" key="8">
    <source>
        <dbReference type="EMBL" id="HIU65121.1"/>
    </source>
</evidence>
<dbReference type="Proteomes" id="UP000824142">
    <property type="component" value="Unassembled WGS sequence"/>
</dbReference>
<dbReference type="InterPro" id="IPR000100">
    <property type="entry name" value="RNase_P"/>
</dbReference>
<evidence type="ECO:0000256" key="1">
    <source>
        <dbReference type="ARBA" id="ARBA00002663"/>
    </source>
</evidence>
<dbReference type="InterPro" id="IPR020568">
    <property type="entry name" value="Ribosomal_Su5_D2-typ_SF"/>
</dbReference>
<dbReference type="Pfam" id="PF00825">
    <property type="entry name" value="Ribonuclease_P"/>
    <property type="match status" value="1"/>
</dbReference>
<evidence type="ECO:0000256" key="5">
    <source>
        <dbReference type="ARBA" id="ARBA00022801"/>
    </source>
</evidence>
<dbReference type="GO" id="GO:0000049">
    <property type="term" value="F:tRNA binding"/>
    <property type="evidence" value="ECO:0007669"/>
    <property type="project" value="InterPro"/>
</dbReference>
<sequence length="116" mass="14092">MRNTIKKHYNFLSSESDISARTQDFFIRARPARISDDPQYGLIVTKRTFKLAVNRNRAKRLLRDWIHFNEKYMSDDLDYIFIARYSILTASREYGREEMRKALNFIRKTYEKQKKD</sequence>
<dbReference type="GO" id="GO:0030677">
    <property type="term" value="C:ribonuclease P complex"/>
    <property type="evidence" value="ECO:0007669"/>
    <property type="project" value="TreeGrafter"/>
</dbReference>
<evidence type="ECO:0000256" key="4">
    <source>
        <dbReference type="ARBA" id="ARBA00022759"/>
    </source>
</evidence>
<dbReference type="NCBIfam" id="TIGR00188">
    <property type="entry name" value="rnpA"/>
    <property type="match status" value="1"/>
</dbReference>
<comment type="function">
    <text evidence="1">RNaseP catalyzes the removal of the 5'-leader sequence from pre-tRNA to produce the mature 5'-terminus. It can also cleave other RNA substrates such as 4.5S RNA. The protein component plays an auxiliary but essential role in vivo by binding to the 5'-leader sequence and broadening the substrate specificity of the ribozyme.</text>
</comment>
<dbReference type="InterPro" id="IPR020539">
    <property type="entry name" value="RNase_P_CS"/>
</dbReference>
<organism evidence="8 9">
    <name type="scientific">Candidatus Enterousia avicola</name>
    <dbReference type="NCBI Taxonomy" id="2840787"/>
    <lineage>
        <taxon>Bacteria</taxon>
        <taxon>Pseudomonadati</taxon>
        <taxon>Pseudomonadota</taxon>
        <taxon>Alphaproteobacteria</taxon>
        <taxon>Candidatus Enterousia</taxon>
    </lineage>
</organism>
<keyword evidence="5 8" id="KW-0378">Hydrolase</keyword>
<dbReference type="Gene3D" id="3.30.230.10">
    <property type="match status" value="1"/>
</dbReference>
<evidence type="ECO:0000256" key="7">
    <source>
        <dbReference type="NCBIfam" id="TIGR00188"/>
    </source>
</evidence>
<dbReference type="PROSITE" id="PS00648">
    <property type="entry name" value="RIBONUCLEASE_P"/>
    <property type="match status" value="1"/>
</dbReference>
<dbReference type="InterPro" id="IPR014721">
    <property type="entry name" value="Ribsml_uS5_D2-typ_fold_subgr"/>
</dbReference>
<dbReference type="EC" id="3.1.26.5" evidence="7"/>
<evidence type="ECO:0000256" key="2">
    <source>
        <dbReference type="ARBA" id="ARBA00022694"/>
    </source>
</evidence>
<evidence type="ECO:0000256" key="6">
    <source>
        <dbReference type="ARBA" id="ARBA00022884"/>
    </source>
</evidence>
<dbReference type="GO" id="GO:0042781">
    <property type="term" value="F:3'-tRNA processing endoribonuclease activity"/>
    <property type="evidence" value="ECO:0007669"/>
    <property type="project" value="TreeGrafter"/>
</dbReference>
<evidence type="ECO:0000256" key="3">
    <source>
        <dbReference type="ARBA" id="ARBA00022722"/>
    </source>
</evidence>
<dbReference type="PANTHER" id="PTHR33992">
    <property type="entry name" value="RIBONUCLEASE P PROTEIN COMPONENT"/>
    <property type="match status" value="1"/>
</dbReference>
<reference evidence="8" key="1">
    <citation type="submission" date="2020-10" db="EMBL/GenBank/DDBJ databases">
        <authorList>
            <person name="Gilroy R."/>
        </authorList>
    </citation>
    <scope>NUCLEOTIDE SEQUENCE</scope>
    <source>
        <strain evidence="8">CHK136-897</strain>
    </source>
</reference>
<dbReference type="AlphaFoldDB" id="A0A9D1SLY9"/>
<keyword evidence="6" id="KW-0694">RNA-binding</keyword>
<proteinExistence type="predicted"/>
<evidence type="ECO:0000313" key="9">
    <source>
        <dbReference type="Proteomes" id="UP000824142"/>
    </source>
</evidence>
<dbReference type="GO" id="GO:0004526">
    <property type="term" value="F:ribonuclease P activity"/>
    <property type="evidence" value="ECO:0007669"/>
    <property type="project" value="UniProtKB-UniRule"/>
</dbReference>
<name>A0A9D1SLY9_9PROT</name>
<keyword evidence="2" id="KW-0819">tRNA processing</keyword>